<keyword evidence="6 7" id="KW-0472">Membrane</keyword>
<feature type="domain" description="CSC1/OSCA1-like 7TM region" evidence="8">
    <location>
        <begin position="431"/>
        <end position="706"/>
    </location>
</feature>
<evidence type="ECO:0000256" key="7">
    <source>
        <dbReference type="SAM" id="Phobius"/>
    </source>
</evidence>
<feature type="transmembrane region" description="Helical" evidence="7">
    <location>
        <begin position="713"/>
        <end position="733"/>
    </location>
</feature>
<dbReference type="OrthoDB" id="1689567at2759"/>
<dbReference type="EMBL" id="PEDP01001986">
    <property type="protein sequence ID" value="POS83013.1"/>
    <property type="molecule type" value="Genomic_DNA"/>
</dbReference>
<sequence>MNFILLDKECEHYNPFDPHTGQEQIYVQLTLSLALGLSALFGFCFLRPRWKSLYAARKCRSIPASTLPELPDSFLGWIPVLHSVTEDQVLETAGLDAYVFLAFFKMSIRLFSTIFFIAIAVLAPLNSHFDWLPTLGDPKGHHNSSKINTFSNNHHKTVYTTIPLTTVVIAKKDDVPDPTYLWAYLVFTYVFTGLAIYFMTSQTKTIINVRQKYLGCQSSVTYRTFKLSGVPPELRTESKIRDLIDKFGIGRVESVSIARNWKNLDRLMDQRVKLLRKLEAVWTIYLTQKSRNENKLSENRSLYLQDSIQTSQTEDEPLLNQGQNGTETDNCRPKAKVYFGILSWRSREVDAIDLYGERLRCLDEKIISARNDQYPSTSTAFITMDSISACQIAVQALLDPSPLHLIAKPAPAPTDIVWQNIYLPRYNRMIRAWVITIFIIFLTIFWVVPVAALAGLLDICSIQRLLPKLAEILSSHDILKSLVQTGLPTLVVSLLNIGVPFLYDFLSNQQGMISQGDVELSLISKNFFFTFFNVFLTFTVAGTATKFWSTLQDSLKDTTFLALKLAGSVQQVAVFFTNFILLQGIGLIPFRLLEFGSVSLYPILRMYSRSPRDHWELMQPPVFKYGFYLPSAILVYILCIVYSILPAGYMVLFFGIIYFINSYYTYKYQLLYAMDHPQHATEGAWPIICYRILLGLCVFQIVMAGIIALKNQFYAASLVVPLIPFTIWYSYYFGRTYHPLMKFIALGSIQRKENTDVNNVEDINLINLEANDLVQRNDNFDEEREEESQYLNPNSTAPLVKPWITQPSELDENSIHIESEEALVTSIIRENSVASSLSLGDTHIWRQSTNN</sequence>
<feature type="transmembrane region" description="Helical" evidence="7">
    <location>
        <begin position="110"/>
        <end position="129"/>
    </location>
</feature>
<dbReference type="Proteomes" id="UP000237438">
    <property type="component" value="Unassembled WGS sequence"/>
</dbReference>
<evidence type="ECO:0000256" key="5">
    <source>
        <dbReference type="ARBA" id="ARBA00022989"/>
    </source>
</evidence>
<evidence type="ECO:0000313" key="12">
    <source>
        <dbReference type="Proteomes" id="UP000237438"/>
    </source>
</evidence>
<dbReference type="AlphaFoldDB" id="A0A2S4PLX2"/>
<dbReference type="PANTHER" id="PTHR13018:SF5">
    <property type="entry name" value="RE44586P"/>
    <property type="match status" value="1"/>
</dbReference>
<keyword evidence="12" id="KW-1185">Reference proteome</keyword>
<feature type="transmembrane region" description="Helical" evidence="7">
    <location>
        <begin position="527"/>
        <end position="548"/>
    </location>
</feature>
<protein>
    <recommendedName>
        <fullName evidence="13">DUF221-domain-containing protein</fullName>
    </recommendedName>
</protein>
<comment type="subcellular location">
    <subcellularLocation>
        <location evidence="1">Membrane</location>
        <topology evidence="1">Multi-pass membrane protein</topology>
    </subcellularLocation>
</comment>
<reference evidence="11 12" key="1">
    <citation type="submission" date="2017-10" db="EMBL/GenBank/DDBJ databases">
        <title>Development of genomic resources for the powdery mildew, Erysiphe pulchra.</title>
        <authorList>
            <person name="Wadl P.A."/>
            <person name="Mack B.M."/>
            <person name="Moore G."/>
            <person name="Beltz S.B."/>
        </authorList>
    </citation>
    <scope>NUCLEOTIDE SEQUENCE [LARGE SCALE GENOMIC DNA]</scope>
    <source>
        <strain evidence="11">Cflorida</strain>
    </source>
</reference>
<feature type="transmembrane region" description="Helical" evidence="7">
    <location>
        <begin position="580"/>
        <end position="604"/>
    </location>
</feature>
<dbReference type="InterPro" id="IPR027815">
    <property type="entry name" value="CSC1/OSCA1-like_cyt"/>
</dbReference>
<feature type="transmembrane region" description="Helical" evidence="7">
    <location>
        <begin position="487"/>
        <end position="506"/>
    </location>
</feature>
<evidence type="ECO:0008006" key="13">
    <source>
        <dbReference type="Google" id="ProtNLM"/>
    </source>
</evidence>
<evidence type="ECO:0000259" key="10">
    <source>
        <dbReference type="Pfam" id="PF14703"/>
    </source>
</evidence>
<dbReference type="InterPro" id="IPR003864">
    <property type="entry name" value="CSC1/OSCA1-like_7TM"/>
</dbReference>
<dbReference type="GO" id="GO:0005886">
    <property type="term" value="C:plasma membrane"/>
    <property type="evidence" value="ECO:0007669"/>
    <property type="project" value="TreeGrafter"/>
</dbReference>
<dbReference type="GO" id="GO:0005227">
    <property type="term" value="F:calcium-activated cation channel activity"/>
    <property type="evidence" value="ECO:0007669"/>
    <property type="project" value="InterPro"/>
</dbReference>
<evidence type="ECO:0000256" key="6">
    <source>
        <dbReference type="ARBA" id="ARBA00023136"/>
    </source>
</evidence>
<dbReference type="Pfam" id="PF14703">
    <property type="entry name" value="PHM7_cyt"/>
    <property type="match status" value="1"/>
</dbReference>
<feature type="transmembrane region" description="Helical" evidence="7">
    <location>
        <begin position="181"/>
        <end position="200"/>
    </location>
</feature>
<evidence type="ECO:0000256" key="3">
    <source>
        <dbReference type="ARBA" id="ARBA00022448"/>
    </source>
</evidence>
<gene>
    <name evidence="11" type="ORF">EPUL_004734</name>
</gene>
<evidence type="ECO:0000313" key="11">
    <source>
        <dbReference type="EMBL" id="POS83013.1"/>
    </source>
</evidence>
<comment type="similarity">
    <text evidence="2">Belongs to the CSC1 (TC 1.A.17) family.</text>
</comment>
<comment type="caution">
    <text evidence="11">The sequence shown here is derived from an EMBL/GenBank/DDBJ whole genome shotgun (WGS) entry which is preliminary data.</text>
</comment>
<dbReference type="InterPro" id="IPR032880">
    <property type="entry name" value="CSC1/OSCA1-like_N"/>
</dbReference>
<dbReference type="Pfam" id="PF02714">
    <property type="entry name" value="RSN1_7TM"/>
    <property type="match status" value="1"/>
</dbReference>
<dbReference type="Pfam" id="PF13967">
    <property type="entry name" value="RSN1_TM"/>
    <property type="match status" value="1"/>
</dbReference>
<feature type="transmembrane region" description="Helical" evidence="7">
    <location>
        <begin position="25"/>
        <end position="46"/>
    </location>
</feature>
<dbReference type="InterPro" id="IPR045122">
    <property type="entry name" value="Csc1-like"/>
</dbReference>
<feature type="domain" description="CSC1/OSCA1-like cytosolic" evidence="10">
    <location>
        <begin position="223"/>
        <end position="420"/>
    </location>
</feature>
<feature type="transmembrane region" description="Helical" evidence="7">
    <location>
        <begin position="687"/>
        <end position="707"/>
    </location>
</feature>
<accession>A0A2S4PLX2</accession>
<organism evidence="11 12">
    <name type="scientific">Erysiphe pulchra</name>
    <dbReference type="NCBI Taxonomy" id="225359"/>
    <lineage>
        <taxon>Eukaryota</taxon>
        <taxon>Fungi</taxon>
        <taxon>Dikarya</taxon>
        <taxon>Ascomycota</taxon>
        <taxon>Pezizomycotina</taxon>
        <taxon>Leotiomycetes</taxon>
        <taxon>Erysiphales</taxon>
        <taxon>Erysiphaceae</taxon>
        <taxon>Erysiphe</taxon>
    </lineage>
</organism>
<feature type="non-terminal residue" evidence="11">
    <location>
        <position position="851"/>
    </location>
</feature>
<keyword evidence="3" id="KW-0813">Transport</keyword>
<dbReference type="PANTHER" id="PTHR13018">
    <property type="entry name" value="PROBABLE MEMBRANE PROTEIN DUF221-RELATED"/>
    <property type="match status" value="1"/>
</dbReference>
<keyword evidence="4 7" id="KW-0812">Transmembrane</keyword>
<evidence type="ECO:0000256" key="2">
    <source>
        <dbReference type="ARBA" id="ARBA00007779"/>
    </source>
</evidence>
<dbReference type="STRING" id="225359.A0A2S4PLX2"/>
<evidence type="ECO:0000256" key="4">
    <source>
        <dbReference type="ARBA" id="ARBA00022692"/>
    </source>
</evidence>
<evidence type="ECO:0000256" key="1">
    <source>
        <dbReference type="ARBA" id="ARBA00004141"/>
    </source>
</evidence>
<keyword evidence="5 7" id="KW-1133">Transmembrane helix</keyword>
<feature type="transmembrane region" description="Helical" evidence="7">
    <location>
        <begin position="625"/>
        <end position="643"/>
    </location>
</feature>
<evidence type="ECO:0000259" key="9">
    <source>
        <dbReference type="Pfam" id="PF13967"/>
    </source>
</evidence>
<feature type="transmembrane region" description="Helical" evidence="7">
    <location>
        <begin position="649"/>
        <end position="666"/>
    </location>
</feature>
<feature type="transmembrane region" description="Helical" evidence="7">
    <location>
        <begin position="432"/>
        <end position="457"/>
    </location>
</feature>
<evidence type="ECO:0000259" key="8">
    <source>
        <dbReference type="Pfam" id="PF02714"/>
    </source>
</evidence>
<name>A0A2S4PLX2_9PEZI</name>
<proteinExistence type="inferred from homology"/>
<feature type="domain" description="CSC1/OSCA1-like N-terminal transmembrane" evidence="9">
    <location>
        <begin position="25"/>
        <end position="200"/>
    </location>
</feature>